<sequence length="162" mass="18869">RERYAKHMTRREEEISVSESSESPRDRKNRLAREVYALRRANETTEETEQHRTAQRQVYTRRIAAETIEEAEYENAEQADLRKKKQNEAKYNISNAAHIKNYDTNAVRRHNVGRMNICCTECKALHWIEEKVAGTKKLPIFSTCCTKGKVQLPDISPPPPLL</sequence>
<comment type="caution">
    <text evidence="2">The sequence shown here is derived from an EMBL/GenBank/DDBJ whole genome shotgun (WGS) entry which is preliminary data.</text>
</comment>
<dbReference type="OrthoDB" id="1748060at2759"/>
<name>A0A9N9NXM9_9GLOM</name>
<reference evidence="2" key="1">
    <citation type="submission" date="2021-06" db="EMBL/GenBank/DDBJ databases">
        <authorList>
            <person name="Kallberg Y."/>
            <person name="Tangrot J."/>
            <person name="Rosling A."/>
        </authorList>
    </citation>
    <scope>NUCLEOTIDE SEQUENCE</scope>
    <source>
        <strain evidence="2">IN212</strain>
    </source>
</reference>
<keyword evidence="3" id="KW-1185">Reference proteome</keyword>
<feature type="region of interest" description="Disordered" evidence="1">
    <location>
        <begin position="1"/>
        <end position="30"/>
    </location>
</feature>
<evidence type="ECO:0000256" key="1">
    <source>
        <dbReference type="SAM" id="MobiDB-lite"/>
    </source>
</evidence>
<dbReference type="AlphaFoldDB" id="A0A9N9NXM9"/>
<evidence type="ECO:0000313" key="3">
    <source>
        <dbReference type="Proteomes" id="UP000789396"/>
    </source>
</evidence>
<dbReference type="EMBL" id="CAJVPZ010047992">
    <property type="protein sequence ID" value="CAG8773387.1"/>
    <property type="molecule type" value="Genomic_DNA"/>
</dbReference>
<feature type="non-terminal residue" evidence="2">
    <location>
        <position position="1"/>
    </location>
</feature>
<dbReference type="Proteomes" id="UP000789396">
    <property type="component" value="Unassembled WGS sequence"/>
</dbReference>
<accession>A0A9N9NXM9</accession>
<evidence type="ECO:0000313" key="2">
    <source>
        <dbReference type="EMBL" id="CAG8773387.1"/>
    </source>
</evidence>
<gene>
    <name evidence="2" type="ORF">RFULGI_LOCUS15232</name>
</gene>
<protein>
    <submittedName>
        <fullName evidence="2">3583_t:CDS:1</fullName>
    </submittedName>
</protein>
<feature type="non-terminal residue" evidence="2">
    <location>
        <position position="162"/>
    </location>
</feature>
<organism evidence="2 3">
    <name type="scientific">Racocetra fulgida</name>
    <dbReference type="NCBI Taxonomy" id="60492"/>
    <lineage>
        <taxon>Eukaryota</taxon>
        <taxon>Fungi</taxon>
        <taxon>Fungi incertae sedis</taxon>
        <taxon>Mucoromycota</taxon>
        <taxon>Glomeromycotina</taxon>
        <taxon>Glomeromycetes</taxon>
        <taxon>Diversisporales</taxon>
        <taxon>Gigasporaceae</taxon>
        <taxon>Racocetra</taxon>
    </lineage>
</organism>
<proteinExistence type="predicted"/>
<feature type="compositionally biased region" description="Basic and acidic residues" evidence="1">
    <location>
        <begin position="1"/>
        <end position="14"/>
    </location>
</feature>